<name>A0A4S2JH03_9HYME</name>
<reference evidence="2 3" key="1">
    <citation type="journal article" date="2019" name="Philos. Trans. R. Soc. Lond., B, Biol. Sci.">
        <title>Ant behaviour and brain gene expression of defending hosts depend on the ecological success of the intruding social parasite.</title>
        <authorList>
            <person name="Kaur R."/>
            <person name="Stoldt M."/>
            <person name="Jongepier E."/>
            <person name="Feldmeyer B."/>
            <person name="Menzel F."/>
            <person name="Bornberg-Bauer E."/>
            <person name="Foitzik S."/>
        </authorList>
    </citation>
    <scope>NUCLEOTIDE SEQUENCE [LARGE SCALE GENOMIC DNA]</scope>
    <source>
        <tissue evidence="2">Whole body</tissue>
    </source>
</reference>
<gene>
    <name evidence="2" type="ORF">DBV15_07007</name>
</gene>
<organism evidence="2 3">
    <name type="scientific">Temnothorax longispinosus</name>
    <dbReference type="NCBI Taxonomy" id="300112"/>
    <lineage>
        <taxon>Eukaryota</taxon>
        <taxon>Metazoa</taxon>
        <taxon>Ecdysozoa</taxon>
        <taxon>Arthropoda</taxon>
        <taxon>Hexapoda</taxon>
        <taxon>Insecta</taxon>
        <taxon>Pterygota</taxon>
        <taxon>Neoptera</taxon>
        <taxon>Endopterygota</taxon>
        <taxon>Hymenoptera</taxon>
        <taxon>Apocrita</taxon>
        <taxon>Aculeata</taxon>
        <taxon>Formicoidea</taxon>
        <taxon>Formicidae</taxon>
        <taxon>Myrmicinae</taxon>
        <taxon>Temnothorax</taxon>
    </lineage>
</organism>
<keyword evidence="3" id="KW-1185">Reference proteome</keyword>
<feature type="region of interest" description="Disordered" evidence="1">
    <location>
        <begin position="28"/>
        <end position="64"/>
    </location>
</feature>
<dbReference type="EMBL" id="QBLH01003769">
    <property type="protein sequence ID" value="TGZ33749.1"/>
    <property type="molecule type" value="Genomic_DNA"/>
</dbReference>
<evidence type="ECO:0000313" key="2">
    <source>
        <dbReference type="EMBL" id="TGZ33749.1"/>
    </source>
</evidence>
<proteinExistence type="predicted"/>
<dbReference type="Proteomes" id="UP000310200">
    <property type="component" value="Unassembled WGS sequence"/>
</dbReference>
<sequence>MDGREISDARECANVRVVPTCKRTCNVNVTDEDEEKEEEEERRRRPVIIPTTSPLYGRAGNNGHGTIVAAIMGHDKSTMRSPSHSEEERDVICDATGSSTLFRVATAVAKSPPCYPAHDYNLKTVYNC</sequence>
<protein>
    <submittedName>
        <fullName evidence="2">Uncharacterized protein</fullName>
    </submittedName>
</protein>
<comment type="caution">
    <text evidence="2">The sequence shown here is derived from an EMBL/GenBank/DDBJ whole genome shotgun (WGS) entry which is preliminary data.</text>
</comment>
<dbReference type="AlphaFoldDB" id="A0A4S2JH03"/>
<feature type="compositionally biased region" description="Acidic residues" evidence="1">
    <location>
        <begin position="30"/>
        <end position="40"/>
    </location>
</feature>
<accession>A0A4S2JH03</accession>
<evidence type="ECO:0000256" key="1">
    <source>
        <dbReference type="SAM" id="MobiDB-lite"/>
    </source>
</evidence>
<evidence type="ECO:0000313" key="3">
    <source>
        <dbReference type="Proteomes" id="UP000310200"/>
    </source>
</evidence>